<gene>
    <name evidence="1" type="ORF">BGZ65_001727</name>
</gene>
<dbReference type="Gene3D" id="1.20.930.20">
    <property type="entry name" value="Adaptor protein Cbl, N-terminal domain"/>
    <property type="match status" value="1"/>
</dbReference>
<keyword evidence="2" id="KW-1185">Reference proteome</keyword>
<comment type="caution">
    <text evidence="1">The sequence shown here is derived from an EMBL/GenBank/DDBJ whole genome shotgun (WGS) entry which is preliminary data.</text>
</comment>
<accession>A0A9P6LT00</accession>
<dbReference type="AlphaFoldDB" id="A0A9P6LT00"/>
<dbReference type="GO" id="GO:0007166">
    <property type="term" value="P:cell surface receptor signaling pathway"/>
    <property type="evidence" value="ECO:0007669"/>
    <property type="project" value="InterPro"/>
</dbReference>
<protein>
    <submittedName>
        <fullName evidence="1">Uncharacterized protein</fullName>
    </submittedName>
</protein>
<name>A0A9P6LT00_9FUNG</name>
<organism evidence="1 2">
    <name type="scientific">Modicella reniformis</name>
    <dbReference type="NCBI Taxonomy" id="1440133"/>
    <lineage>
        <taxon>Eukaryota</taxon>
        <taxon>Fungi</taxon>
        <taxon>Fungi incertae sedis</taxon>
        <taxon>Mucoromycota</taxon>
        <taxon>Mortierellomycotina</taxon>
        <taxon>Mortierellomycetes</taxon>
        <taxon>Mortierellales</taxon>
        <taxon>Mortierellaceae</taxon>
        <taxon>Modicella</taxon>
    </lineage>
</organism>
<evidence type="ECO:0000313" key="2">
    <source>
        <dbReference type="Proteomes" id="UP000749646"/>
    </source>
</evidence>
<evidence type="ECO:0000313" key="1">
    <source>
        <dbReference type="EMBL" id="KAF9937192.1"/>
    </source>
</evidence>
<dbReference type="CDD" id="cd21037">
    <property type="entry name" value="MLKL_NTD"/>
    <property type="match status" value="1"/>
</dbReference>
<dbReference type="InterPro" id="IPR036537">
    <property type="entry name" value="Adaptor_Cbl_N_dom_sf"/>
</dbReference>
<reference evidence="1" key="1">
    <citation type="journal article" date="2020" name="Fungal Divers.">
        <title>Resolving the Mortierellaceae phylogeny through synthesis of multi-gene phylogenetics and phylogenomics.</title>
        <authorList>
            <person name="Vandepol N."/>
            <person name="Liber J."/>
            <person name="Desiro A."/>
            <person name="Na H."/>
            <person name="Kennedy M."/>
            <person name="Barry K."/>
            <person name="Grigoriev I.V."/>
            <person name="Miller A.N."/>
            <person name="O'Donnell K."/>
            <person name="Stajich J.E."/>
            <person name="Bonito G."/>
        </authorList>
    </citation>
    <scope>NUCLEOTIDE SEQUENCE</scope>
    <source>
        <strain evidence="1">MES-2147</strain>
    </source>
</reference>
<dbReference type="Proteomes" id="UP000749646">
    <property type="component" value="Unassembled WGS sequence"/>
</dbReference>
<dbReference type="EMBL" id="JAAAHW010009710">
    <property type="protein sequence ID" value="KAF9937192.1"/>
    <property type="molecule type" value="Genomic_DNA"/>
</dbReference>
<sequence>MTDPSKDILNNAVTVNTSSATDSEARETAWANIQTTITQIQDQQNQPQTKLARATNAVGNTAFNAGSQALAAKDMVETGADVVKKVLGDSANTVLNHMIQLADKLVDVGKVVPIVAPAFVILKIIIDIDQKAREVDEKCQDLMERINFMISHVIVLERIEVMDTLKSVLLRVQETLKEAAALIEAYRKQGKIARRLKMSNTQNFESMASKITTCSSDLMMSLQIQQTGDLSILKRAVPRDLVAENFIRDHGGQDAINSDPALVRQFAEKMHLVMSDQVMEQMQSNIQDLMVQNQHHIESIIKESSSNNVAVMIKAIATQQREWEAERKLTCVQCNKEYNVLTNGPESCGFHSAVGNFDRYRCCEKTSPCKQGYHQPEHHSKYPYSNFFPWSYGLLGYSDTVDYWANIKEMDLEMDDNVQVARVGQLIRWKTWGELVTTPLMLVNIGHVRDDLLHYLEVFDIASMEDERRKVLRTGNTLIFKNASSDEAAAYSMGHWILDHETQQITGISLTIKVTSSKTPTVCVVPLDPKELKMPAGTSIQYLSKGGWKVFKPDRPYELPETLQLGPVLRETRLREPRTFKTKVSSSSNLLVLIPSVEMVANNDTRTARLDVDRFLGHWRGLNKAPLSSQTQIILLSAKAEYRLIGEKEYKSVNYFGLRENLKFPLSVAPSQAIDIPFEFTVDKPEIAKNHHPLAINFAHLTIHHPLRIRITFTDIEGETISLVQEYVHRVHGVQLRTPNDIGYFFVDDIDFSLRTIVKIKKSTTPNKYFLGVEGGNEMTNKVTETDLHKIVHRAEKTGITEVDMKLGVSNLGIDWKIWALVDLTCRRVYGFKVLLYRGSMTPIRYSATLGYALCPHYGGDNLEARPIQYAKETRIVPQVVHRDPVIVIEDDNVDDDTIPVVPIPSVASVPPPTAATPSISQVPVPVTLPSVLKPPVAAGMPVDVPPANPMPEITTLKDAVVFATFAPMIDQQQSVVAATPSRPALAAHEFVPVTASAPAVPPVSVAIPVPIAISALVPAPAPVPAPVSAPAPAPVVASISAPAPAEPLALSSHAAMSTIDLLQSKIAALEARLEAVERQDNLMDMILALEKKLEMTTTSGTLAADSKISALESRLASMDQKLDSMNINLRLLDGNASRVANSLDKIATFMTK</sequence>
<dbReference type="InterPro" id="IPR059179">
    <property type="entry name" value="MLKL-like_MCAfunc"/>
</dbReference>
<dbReference type="OrthoDB" id="61437at2759"/>
<proteinExistence type="predicted"/>